<organism evidence="2">
    <name type="scientific">Ixodes ricinus</name>
    <name type="common">Common tick</name>
    <name type="synonym">Acarus ricinus</name>
    <dbReference type="NCBI Taxonomy" id="34613"/>
    <lineage>
        <taxon>Eukaryota</taxon>
        <taxon>Metazoa</taxon>
        <taxon>Ecdysozoa</taxon>
        <taxon>Arthropoda</taxon>
        <taxon>Chelicerata</taxon>
        <taxon>Arachnida</taxon>
        <taxon>Acari</taxon>
        <taxon>Parasitiformes</taxon>
        <taxon>Ixodida</taxon>
        <taxon>Ixodoidea</taxon>
        <taxon>Ixodidae</taxon>
        <taxon>Ixodinae</taxon>
        <taxon>Ixodes</taxon>
    </lineage>
</organism>
<feature type="region of interest" description="Disordered" evidence="1">
    <location>
        <begin position="21"/>
        <end position="77"/>
    </location>
</feature>
<accession>A0A6B0V1A3</accession>
<proteinExistence type="predicted"/>
<dbReference type="EMBL" id="GIFC01013599">
    <property type="protein sequence ID" value="MXU95682.1"/>
    <property type="molecule type" value="Transcribed_RNA"/>
</dbReference>
<evidence type="ECO:0000313" key="2">
    <source>
        <dbReference type="EMBL" id="MXU95682.1"/>
    </source>
</evidence>
<feature type="compositionally biased region" description="Gly residues" evidence="1">
    <location>
        <begin position="179"/>
        <end position="192"/>
    </location>
</feature>
<evidence type="ECO:0000256" key="1">
    <source>
        <dbReference type="SAM" id="MobiDB-lite"/>
    </source>
</evidence>
<feature type="region of interest" description="Disordered" evidence="1">
    <location>
        <begin position="101"/>
        <end position="192"/>
    </location>
</feature>
<dbReference type="AlphaFoldDB" id="A0A6B0V1A3"/>
<feature type="compositionally biased region" description="Basic and acidic residues" evidence="1">
    <location>
        <begin position="35"/>
        <end position="44"/>
    </location>
</feature>
<reference evidence="2" key="1">
    <citation type="submission" date="2019-12" db="EMBL/GenBank/DDBJ databases">
        <title>An insight into the sialome of adult female Ixodes ricinus ticks feeding for 6 days.</title>
        <authorList>
            <person name="Perner J."/>
            <person name="Ribeiro J.M.C."/>
        </authorList>
    </citation>
    <scope>NUCLEOTIDE SEQUENCE</scope>
    <source>
        <strain evidence="2">Semi-engorged</strain>
        <tissue evidence="2">Salivary glands</tissue>
    </source>
</reference>
<feature type="compositionally biased region" description="Low complexity" evidence="1">
    <location>
        <begin position="45"/>
        <end position="65"/>
    </location>
</feature>
<sequence length="192" mass="19487">MPDFSRREMFWVFFSFGEAGGAPPGGDPAACEEPEAGRGRHEVARSAAGSCSAGGSSPSSTGPRGFAPPAVGSAPADIARRRRGRAIAGRRLGQTGSQIAAAWQGLQGTPTLRPDLGAAPAHQRPAAQLQPGWPAEETSLQGAPHGQGPARCCGGENRAGQRQCGEGSWPLPGWRPCPGQGGQGEGQQGSSG</sequence>
<name>A0A6B0V1A3_IXORI</name>
<protein>
    <submittedName>
        <fullName evidence="2">Uncharacterized protein</fullName>
    </submittedName>
</protein>